<evidence type="ECO:0000256" key="3">
    <source>
        <dbReference type="SAM" id="Phobius"/>
    </source>
</evidence>
<feature type="transmembrane region" description="Helical" evidence="3">
    <location>
        <begin position="312"/>
        <end position="332"/>
    </location>
</feature>
<keyword evidence="3" id="KW-0472">Membrane</keyword>
<gene>
    <name evidence="4" type="ORF">RHGRI_002886</name>
</gene>
<reference evidence="4" key="1">
    <citation type="submission" date="2020-08" db="EMBL/GenBank/DDBJ databases">
        <title>Plant Genome Project.</title>
        <authorList>
            <person name="Zhang R.-G."/>
        </authorList>
    </citation>
    <scope>NUCLEOTIDE SEQUENCE</scope>
    <source>
        <strain evidence="4">WSP0</strain>
        <tissue evidence="4">Leaf</tissue>
    </source>
</reference>
<feature type="compositionally biased region" description="Basic residues" evidence="2">
    <location>
        <begin position="232"/>
        <end position="242"/>
    </location>
</feature>
<keyword evidence="3" id="KW-1133">Transmembrane helix</keyword>
<evidence type="ECO:0000256" key="1">
    <source>
        <dbReference type="SAM" id="Coils"/>
    </source>
</evidence>
<sequence length="355" mass="38771">MFYPEAKRHHQQEDEVGTSSGKSIRRVVSREENICASDSVTGARRSVVERSIVRTNHQEEDTSNVETTEPLIGLNIPLSKNMLLGGSHRVTMQHSLNPIESPSGEKTINSGAHYYVEEPESPRSIQRVDGLGPGSGDKPNDPYVAPLLSCPVREVGLKNLGEEILASVFQKALNLKRKNSYSPEKVDEGKKQKRLLLEDYESSNRSMEEDVAGIEETLRIRSSVARGGACRARGRRGGRSRGRLAGGGGGGRGVQLAQLSDSELVEVNVGEEAGLHDNDGGNEIGDAKIKLHGNDGSQIELNCGSGGKIICMGLWVSLSFSICGLWVINYFVDLCYRFMVFNFGAKNMIFSLCIY</sequence>
<dbReference type="EMBL" id="JACTNZ010000001">
    <property type="protein sequence ID" value="KAG5567487.1"/>
    <property type="molecule type" value="Genomic_DNA"/>
</dbReference>
<evidence type="ECO:0000256" key="2">
    <source>
        <dbReference type="SAM" id="MobiDB-lite"/>
    </source>
</evidence>
<feature type="coiled-coil region" evidence="1">
    <location>
        <begin position="190"/>
        <end position="217"/>
    </location>
</feature>
<proteinExistence type="predicted"/>
<feature type="region of interest" description="Disordered" evidence="2">
    <location>
        <begin position="1"/>
        <end position="24"/>
    </location>
</feature>
<keyword evidence="1" id="KW-0175">Coiled coil</keyword>
<name>A0AAV6LRA3_9ERIC</name>
<evidence type="ECO:0000313" key="4">
    <source>
        <dbReference type="EMBL" id="KAG5567487.1"/>
    </source>
</evidence>
<comment type="caution">
    <text evidence="4">The sequence shown here is derived from an EMBL/GenBank/DDBJ whole genome shotgun (WGS) entry which is preliminary data.</text>
</comment>
<feature type="region of interest" description="Disordered" evidence="2">
    <location>
        <begin position="231"/>
        <end position="253"/>
    </location>
</feature>
<keyword evidence="3" id="KW-0812">Transmembrane</keyword>
<feature type="compositionally biased region" description="Gly residues" evidence="2">
    <location>
        <begin position="244"/>
        <end position="253"/>
    </location>
</feature>
<accession>A0AAV6LRA3</accession>
<feature type="region of interest" description="Disordered" evidence="2">
    <location>
        <begin position="119"/>
        <end position="139"/>
    </location>
</feature>
<keyword evidence="5" id="KW-1185">Reference proteome</keyword>
<dbReference type="AlphaFoldDB" id="A0AAV6LRA3"/>
<organism evidence="4 5">
    <name type="scientific">Rhododendron griersonianum</name>
    <dbReference type="NCBI Taxonomy" id="479676"/>
    <lineage>
        <taxon>Eukaryota</taxon>
        <taxon>Viridiplantae</taxon>
        <taxon>Streptophyta</taxon>
        <taxon>Embryophyta</taxon>
        <taxon>Tracheophyta</taxon>
        <taxon>Spermatophyta</taxon>
        <taxon>Magnoliopsida</taxon>
        <taxon>eudicotyledons</taxon>
        <taxon>Gunneridae</taxon>
        <taxon>Pentapetalae</taxon>
        <taxon>asterids</taxon>
        <taxon>Ericales</taxon>
        <taxon>Ericaceae</taxon>
        <taxon>Ericoideae</taxon>
        <taxon>Rhodoreae</taxon>
        <taxon>Rhododendron</taxon>
    </lineage>
</organism>
<dbReference type="Proteomes" id="UP000823749">
    <property type="component" value="Chromosome 1"/>
</dbReference>
<protein>
    <submittedName>
        <fullName evidence="4">Uncharacterized protein</fullName>
    </submittedName>
</protein>
<evidence type="ECO:0000313" key="5">
    <source>
        <dbReference type="Proteomes" id="UP000823749"/>
    </source>
</evidence>